<keyword evidence="6" id="KW-1185">Reference proteome</keyword>
<dbReference type="Gene3D" id="3.20.20.140">
    <property type="entry name" value="Metal-dependent hydrolases"/>
    <property type="match status" value="1"/>
</dbReference>
<keyword evidence="2 3" id="KW-0456">Lyase</keyword>
<accession>A0A139HS72</accession>
<evidence type="ECO:0000256" key="2">
    <source>
        <dbReference type="ARBA" id="ARBA00023239"/>
    </source>
</evidence>
<dbReference type="GO" id="GO:0005829">
    <property type="term" value="C:cytosol"/>
    <property type="evidence" value="ECO:0007669"/>
    <property type="project" value="TreeGrafter"/>
</dbReference>
<name>A0A139HS72_9PEZI</name>
<dbReference type="EMBL" id="LFZN01000014">
    <property type="protein sequence ID" value="KXT05243.1"/>
    <property type="molecule type" value="Genomic_DNA"/>
</dbReference>
<gene>
    <name evidence="5" type="ORF">AC578_8422</name>
</gene>
<comment type="caution">
    <text evidence="5">The sequence shown here is derived from an EMBL/GenBank/DDBJ whole genome shotgun (WGS) entry which is preliminary data.</text>
</comment>
<sequence length="331" mass="37214">MVPPLIALEEHFLSTAVLEEFNDAYQEQFKAIPAAKDKLADLSSLRLEEMAKGKISMQVISHACAPGGPSPEMCRQGNDQLAAAVRKNKARFAGFAVLPIAHPDECAKELERSVKELGFVGALIDNHVNGKYFDGNEYDVMWQKAEELDVPIYLHPTWPAEDMMQQSYTGNFTAGASRSLGASGWGWHSETGLHILRLYAAGVFDKFPKLKIIIGHFGEMLPFMLQRISKLSVRWGEQKRKILQVWEENIWITTSGVWSLDPLKCILGNTKIDHILFSVDYPFEPNENGLKWIQDLECSGLVTQEELEMIAYKNSEKLLKIKAPQITNGVH</sequence>
<evidence type="ECO:0000259" key="4">
    <source>
        <dbReference type="Pfam" id="PF04909"/>
    </source>
</evidence>
<dbReference type="OrthoDB" id="432010at2759"/>
<dbReference type="SUPFAM" id="SSF51556">
    <property type="entry name" value="Metallo-dependent hydrolases"/>
    <property type="match status" value="1"/>
</dbReference>
<dbReference type="InterPro" id="IPR032466">
    <property type="entry name" value="Metal_Hydrolase"/>
</dbReference>
<dbReference type="AlphaFoldDB" id="A0A139HS72"/>
<dbReference type="PANTHER" id="PTHR21240">
    <property type="entry name" value="2-AMINO-3-CARBOXYLMUCONATE-6-SEMIALDEHYDE DECARBOXYLASE"/>
    <property type="match status" value="1"/>
</dbReference>
<evidence type="ECO:0000256" key="1">
    <source>
        <dbReference type="ARBA" id="ARBA00022793"/>
    </source>
</evidence>
<dbReference type="Proteomes" id="UP000070133">
    <property type="component" value="Unassembled WGS sequence"/>
</dbReference>
<dbReference type="GO" id="GO:0019748">
    <property type="term" value="P:secondary metabolic process"/>
    <property type="evidence" value="ECO:0007669"/>
    <property type="project" value="TreeGrafter"/>
</dbReference>
<dbReference type="InterPro" id="IPR006680">
    <property type="entry name" value="Amidohydro-rel"/>
</dbReference>
<protein>
    <recommendedName>
        <fullName evidence="4">Amidohydrolase-related domain-containing protein</fullName>
    </recommendedName>
</protein>
<organism evidence="5 6">
    <name type="scientific">Pseudocercospora eumusae</name>
    <dbReference type="NCBI Taxonomy" id="321146"/>
    <lineage>
        <taxon>Eukaryota</taxon>
        <taxon>Fungi</taxon>
        <taxon>Dikarya</taxon>
        <taxon>Ascomycota</taxon>
        <taxon>Pezizomycotina</taxon>
        <taxon>Dothideomycetes</taxon>
        <taxon>Dothideomycetidae</taxon>
        <taxon>Mycosphaerellales</taxon>
        <taxon>Mycosphaerellaceae</taxon>
        <taxon>Pseudocercospora</taxon>
    </lineage>
</organism>
<dbReference type="PANTHER" id="PTHR21240:SF30">
    <property type="entry name" value="AMIDOHYDROLASE-RELATED DOMAIN-CONTAINING PROTEIN-RELATED"/>
    <property type="match status" value="1"/>
</dbReference>
<feature type="domain" description="Amidohydrolase-related" evidence="4">
    <location>
        <begin position="70"/>
        <end position="320"/>
    </location>
</feature>
<dbReference type="Pfam" id="PF04909">
    <property type="entry name" value="Amidohydro_2"/>
    <property type="match status" value="1"/>
</dbReference>
<proteinExistence type="inferred from homology"/>
<evidence type="ECO:0000313" key="6">
    <source>
        <dbReference type="Proteomes" id="UP000070133"/>
    </source>
</evidence>
<dbReference type="FunFam" id="3.20.20.140:FF:000099">
    <property type="entry name" value="Amidohydrolase 2"/>
    <property type="match status" value="1"/>
</dbReference>
<dbReference type="GO" id="GO:0016831">
    <property type="term" value="F:carboxy-lyase activity"/>
    <property type="evidence" value="ECO:0007669"/>
    <property type="project" value="UniProtKB-KW"/>
</dbReference>
<keyword evidence="1 3" id="KW-0210">Decarboxylase</keyword>
<dbReference type="STRING" id="321146.A0A139HS72"/>
<reference evidence="5 6" key="1">
    <citation type="submission" date="2015-07" db="EMBL/GenBank/DDBJ databases">
        <title>Comparative genomics of the Sigatoka disease complex on banana suggests a link between parallel evolutionary changes in Pseudocercospora fijiensis and Pseudocercospora eumusae and increased virulence on the banana host.</title>
        <authorList>
            <person name="Chang T.-C."/>
            <person name="Salvucci A."/>
            <person name="Crous P.W."/>
            <person name="Stergiopoulos I."/>
        </authorList>
    </citation>
    <scope>NUCLEOTIDE SEQUENCE [LARGE SCALE GENOMIC DNA]</scope>
    <source>
        <strain evidence="5 6">CBS 114824</strain>
    </source>
</reference>
<evidence type="ECO:0000256" key="3">
    <source>
        <dbReference type="RuleBase" id="RU366045"/>
    </source>
</evidence>
<evidence type="ECO:0000313" key="5">
    <source>
        <dbReference type="EMBL" id="KXT05243.1"/>
    </source>
</evidence>
<dbReference type="InterPro" id="IPR032465">
    <property type="entry name" value="ACMSD"/>
</dbReference>
<dbReference type="GO" id="GO:0016787">
    <property type="term" value="F:hydrolase activity"/>
    <property type="evidence" value="ECO:0007669"/>
    <property type="project" value="InterPro"/>
</dbReference>
<comment type="similarity">
    <text evidence="3">Belongs to the metallo-dependent hydrolases superfamily.</text>
</comment>